<gene>
    <name evidence="2" type="ORF">TRIADDRAFT_52750</name>
</gene>
<dbReference type="EMBL" id="DS985241">
    <property type="protein sequence ID" value="EDV29155.1"/>
    <property type="molecule type" value="Genomic_DNA"/>
</dbReference>
<dbReference type="eggNOG" id="KOG0069">
    <property type="taxonomic scope" value="Eukaryota"/>
</dbReference>
<dbReference type="GO" id="GO:0051287">
    <property type="term" value="F:NAD binding"/>
    <property type="evidence" value="ECO:0007669"/>
    <property type="project" value="InterPro"/>
</dbReference>
<keyword evidence="3" id="KW-1185">Reference proteome</keyword>
<dbReference type="Gene3D" id="3.40.50.720">
    <property type="entry name" value="NAD(P)-binding Rossmann-like Domain"/>
    <property type="match status" value="1"/>
</dbReference>
<evidence type="ECO:0000259" key="1">
    <source>
        <dbReference type="Pfam" id="PF00389"/>
    </source>
</evidence>
<organism evidence="2 3">
    <name type="scientific">Trichoplax adhaerens</name>
    <name type="common">Trichoplax reptans</name>
    <dbReference type="NCBI Taxonomy" id="10228"/>
    <lineage>
        <taxon>Eukaryota</taxon>
        <taxon>Metazoa</taxon>
        <taxon>Placozoa</taxon>
        <taxon>Uniplacotomia</taxon>
        <taxon>Trichoplacea</taxon>
        <taxon>Trichoplacidae</taxon>
        <taxon>Trichoplax</taxon>
    </lineage>
</organism>
<dbReference type="STRING" id="10228.B3RK83"/>
<dbReference type="InParanoid" id="B3RK83"/>
<evidence type="ECO:0000313" key="3">
    <source>
        <dbReference type="Proteomes" id="UP000009022"/>
    </source>
</evidence>
<dbReference type="GO" id="GO:0016616">
    <property type="term" value="F:oxidoreductase activity, acting on the CH-OH group of donors, NAD or NADP as acceptor"/>
    <property type="evidence" value="ECO:0007669"/>
    <property type="project" value="InterPro"/>
</dbReference>
<proteinExistence type="predicted"/>
<dbReference type="Proteomes" id="UP000009022">
    <property type="component" value="Unassembled WGS sequence"/>
</dbReference>
<dbReference type="KEGG" id="tad:TRIADDRAFT_52750"/>
<dbReference type="RefSeq" id="XP_002108357.1">
    <property type="nucleotide sequence ID" value="XM_002108321.1"/>
</dbReference>
<dbReference type="GeneID" id="6750298"/>
<dbReference type="SUPFAM" id="SSF52283">
    <property type="entry name" value="Formate/glycerate dehydrogenase catalytic domain-like"/>
    <property type="match status" value="1"/>
</dbReference>
<sequence length="125" mass="13929">MDAKILITTKLPEGPKQHFLNLSDEVKIRDSDGVTPKEELLQQVVGCVGLVCSYKDVIDVDVLNAAGPKLKVICTISVGYDHIDVEECKKREISPCFVQKITMLQYSTGSTLEEDDWTSEIMQVI</sequence>
<name>B3RK83_TRIAD</name>
<dbReference type="PhylomeDB" id="B3RK83"/>
<reference evidence="2 3" key="1">
    <citation type="journal article" date="2008" name="Nature">
        <title>The Trichoplax genome and the nature of placozoans.</title>
        <authorList>
            <person name="Srivastava M."/>
            <person name="Begovic E."/>
            <person name="Chapman J."/>
            <person name="Putnam N.H."/>
            <person name="Hellsten U."/>
            <person name="Kawashima T."/>
            <person name="Kuo A."/>
            <person name="Mitros T."/>
            <person name="Salamov A."/>
            <person name="Carpenter M.L."/>
            <person name="Signorovitch A.Y."/>
            <person name="Moreno M.A."/>
            <person name="Kamm K."/>
            <person name="Grimwood J."/>
            <person name="Schmutz J."/>
            <person name="Shapiro H."/>
            <person name="Grigoriev I.V."/>
            <person name="Buss L.W."/>
            <person name="Schierwater B."/>
            <person name="Dellaporta S.L."/>
            <person name="Rokhsar D.S."/>
        </authorList>
    </citation>
    <scope>NUCLEOTIDE SEQUENCE [LARGE SCALE GENOMIC DNA]</scope>
    <source>
        <strain evidence="2 3">Grell-BS-1999</strain>
    </source>
</reference>
<dbReference type="Pfam" id="PF00389">
    <property type="entry name" value="2-Hacid_dh"/>
    <property type="match status" value="1"/>
</dbReference>
<evidence type="ECO:0000313" key="2">
    <source>
        <dbReference type="EMBL" id="EDV29155.1"/>
    </source>
</evidence>
<accession>B3RK83</accession>
<dbReference type="HOGENOM" id="CLU_1995529_0_0_1"/>
<dbReference type="AlphaFoldDB" id="B3RK83"/>
<dbReference type="OrthoDB" id="5869871at2759"/>
<dbReference type="InterPro" id="IPR006139">
    <property type="entry name" value="D-isomer_2_OHA_DH_cat_dom"/>
</dbReference>
<feature type="domain" description="D-isomer specific 2-hydroxyacid dehydrogenase catalytic" evidence="1">
    <location>
        <begin position="5"/>
        <end position="94"/>
    </location>
</feature>
<protein>
    <recommendedName>
        <fullName evidence="1">D-isomer specific 2-hydroxyacid dehydrogenase catalytic domain-containing protein</fullName>
    </recommendedName>
</protein>
<dbReference type="CTD" id="6750298"/>